<organism evidence="3 4">
    <name type="scientific">Atopostipes suicloacalis DSM 15692</name>
    <dbReference type="NCBI Taxonomy" id="1121025"/>
    <lineage>
        <taxon>Bacteria</taxon>
        <taxon>Bacillati</taxon>
        <taxon>Bacillota</taxon>
        <taxon>Bacilli</taxon>
        <taxon>Lactobacillales</taxon>
        <taxon>Carnobacteriaceae</taxon>
        <taxon>Atopostipes</taxon>
    </lineage>
</organism>
<dbReference type="CDD" id="cd01610">
    <property type="entry name" value="PAP2_like"/>
    <property type="match status" value="1"/>
</dbReference>
<feature type="transmembrane region" description="Helical" evidence="1">
    <location>
        <begin position="12"/>
        <end position="30"/>
    </location>
</feature>
<gene>
    <name evidence="3" type="ORF">SAMN02745249_00581</name>
</gene>
<evidence type="ECO:0000313" key="4">
    <source>
        <dbReference type="Proteomes" id="UP000184128"/>
    </source>
</evidence>
<dbReference type="PANTHER" id="PTHR14969:SF13">
    <property type="entry name" value="AT30094P"/>
    <property type="match status" value="1"/>
</dbReference>
<sequence>MNKKLITHLNRLITTSVYITYPIVLFYLVYLRDVRFWRVLLAPGISFVFVSIFRHYVNAPRPYEVADIEPIIEKETTGNSFPSRHVFSIFVIATTLYFISKPLGILLMIAGVLLAILRVVGGVHFPRDVIAGAIIGIVSGVLGFYL</sequence>
<dbReference type="SUPFAM" id="SSF48317">
    <property type="entry name" value="Acid phosphatase/Vanadium-dependent haloperoxidase"/>
    <property type="match status" value="1"/>
</dbReference>
<name>A0A1M4U4B2_9LACT</name>
<dbReference type="SMART" id="SM00014">
    <property type="entry name" value="acidPPc"/>
    <property type="match status" value="1"/>
</dbReference>
<proteinExistence type="predicted"/>
<feature type="domain" description="Phosphatidic acid phosphatase type 2/haloperoxidase" evidence="2">
    <location>
        <begin position="36"/>
        <end position="144"/>
    </location>
</feature>
<evidence type="ECO:0000259" key="2">
    <source>
        <dbReference type="SMART" id="SM00014"/>
    </source>
</evidence>
<keyword evidence="1" id="KW-1133">Transmembrane helix</keyword>
<dbReference type="Pfam" id="PF01569">
    <property type="entry name" value="PAP2"/>
    <property type="match status" value="1"/>
</dbReference>
<dbReference type="InterPro" id="IPR036938">
    <property type="entry name" value="PAP2/HPO_sf"/>
</dbReference>
<dbReference type="STRING" id="1121025.SAMN02745249_00581"/>
<keyword evidence="1" id="KW-0812">Transmembrane</keyword>
<dbReference type="AlphaFoldDB" id="A0A1M4U4B2"/>
<dbReference type="Proteomes" id="UP000184128">
    <property type="component" value="Unassembled WGS sequence"/>
</dbReference>
<accession>A0A1M4U4B2</accession>
<keyword evidence="1" id="KW-0472">Membrane</keyword>
<dbReference type="EMBL" id="FQUF01000007">
    <property type="protein sequence ID" value="SHE51486.1"/>
    <property type="molecule type" value="Genomic_DNA"/>
</dbReference>
<dbReference type="Gene3D" id="1.20.144.10">
    <property type="entry name" value="Phosphatidic acid phosphatase type 2/haloperoxidase"/>
    <property type="match status" value="1"/>
</dbReference>
<feature type="transmembrane region" description="Helical" evidence="1">
    <location>
        <begin position="36"/>
        <end position="53"/>
    </location>
</feature>
<evidence type="ECO:0000313" key="3">
    <source>
        <dbReference type="EMBL" id="SHE51486.1"/>
    </source>
</evidence>
<dbReference type="InterPro" id="IPR000326">
    <property type="entry name" value="PAP2/HPO"/>
</dbReference>
<protein>
    <submittedName>
        <fullName evidence="3">PAP2 superfamily protein</fullName>
    </submittedName>
</protein>
<dbReference type="PANTHER" id="PTHR14969">
    <property type="entry name" value="SPHINGOSINE-1-PHOSPHATE PHOSPHOHYDROLASE"/>
    <property type="match status" value="1"/>
</dbReference>
<dbReference type="OrthoDB" id="9789113at2"/>
<feature type="transmembrane region" description="Helical" evidence="1">
    <location>
        <begin position="129"/>
        <end position="145"/>
    </location>
</feature>
<evidence type="ECO:0000256" key="1">
    <source>
        <dbReference type="SAM" id="Phobius"/>
    </source>
</evidence>
<feature type="transmembrane region" description="Helical" evidence="1">
    <location>
        <begin position="89"/>
        <end position="117"/>
    </location>
</feature>
<reference evidence="4" key="1">
    <citation type="submission" date="2016-11" db="EMBL/GenBank/DDBJ databases">
        <authorList>
            <person name="Varghese N."/>
            <person name="Submissions S."/>
        </authorList>
    </citation>
    <scope>NUCLEOTIDE SEQUENCE [LARGE SCALE GENOMIC DNA]</scope>
    <source>
        <strain evidence="4">DSM 15692</strain>
    </source>
</reference>
<keyword evidence="4" id="KW-1185">Reference proteome</keyword>